<dbReference type="EMBL" id="JADGMS010000001">
    <property type="protein sequence ID" value="KAF9689667.1"/>
    <property type="molecule type" value="Genomic_DNA"/>
</dbReference>
<comment type="caution">
    <text evidence="2">The sequence shown here is derived from an EMBL/GenBank/DDBJ whole genome shotgun (WGS) entry which is preliminary data.</text>
</comment>
<dbReference type="OrthoDB" id="1928023at2759"/>
<evidence type="ECO:0000256" key="1">
    <source>
        <dbReference type="SAM" id="MobiDB-lite"/>
    </source>
</evidence>
<dbReference type="GO" id="GO:0009073">
    <property type="term" value="P:aromatic amino acid family biosynthetic process"/>
    <property type="evidence" value="ECO:0007669"/>
    <property type="project" value="InterPro"/>
</dbReference>
<dbReference type="GO" id="GO:0016491">
    <property type="term" value="F:oxidoreductase activity"/>
    <property type="evidence" value="ECO:0007669"/>
    <property type="project" value="InterPro"/>
</dbReference>
<name>A0A835NAU7_9ROSI</name>
<dbReference type="InterPro" id="IPR002812">
    <property type="entry name" value="DHQS"/>
</dbReference>
<evidence type="ECO:0000313" key="2">
    <source>
        <dbReference type="EMBL" id="KAF9689667.1"/>
    </source>
</evidence>
<organism evidence="2 3">
    <name type="scientific">Salix dunnii</name>
    <dbReference type="NCBI Taxonomy" id="1413687"/>
    <lineage>
        <taxon>Eukaryota</taxon>
        <taxon>Viridiplantae</taxon>
        <taxon>Streptophyta</taxon>
        <taxon>Embryophyta</taxon>
        <taxon>Tracheophyta</taxon>
        <taxon>Spermatophyta</taxon>
        <taxon>Magnoliopsida</taxon>
        <taxon>eudicotyledons</taxon>
        <taxon>Gunneridae</taxon>
        <taxon>Pentapetalae</taxon>
        <taxon>rosids</taxon>
        <taxon>fabids</taxon>
        <taxon>Malpighiales</taxon>
        <taxon>Salicaceae</taxon>
        <taxon>Saliceae</taxon>
        <taxon>Salix</taxon>
    </lineage>
</organism>
<keyword evidence="3" id="KW-1185">Reference proteome</keyword>
<reference evidence="2 3" key="1">
    <citation type="submission" date="2020-10" db="EMBL/GenBank/DDBJ databases">
        <title>Plant Genome Project.</title>
        <authorList>
            <person name="Zhang R.-G."/>
        </authorList>
    </citation>
    <scope>NUCLEOTIDE SEQUENCE [LARGE SCALE GENOMIC DNA]</scope>
    <source>
        <strain evidence="2">FAFU-HL-1</strain>
        <tissue evidence="2">Leaf</tissue>
    </source>
</reference>
<sequence>MADPFMRGESSHQGRPEPLRSNQLPEIASTAAQVVLVMDGLKEFTIKPLKWALENISACGGINVTLLGAMPWLNIPFQKVYNPGLYCFFLVSAKTWQGIWALGFEELAMAKEQGDEWKSDSKYVKLQAILDLCKRFGVNVPRKEVVMGYPLKLMVVEKLTSLHATWVIFDRHQRRDMEFIADKFPCNLVMINENGEPVIIKMRPPTTGEFTSGEPPASFIPSPL</sequence>
<proteinExistence type="predicted"/>
<protein>
    <submittedName>
        <fullName evidence="2">Uncharacterized protein</fullName>
    </submittedName>
</protein>
<dbReference type="Proteomes" id="UP000657918">
    <property type="component" value="Unassembled WGS sequence"/>
</dbReference>
<dbReference type="AlphaFoldDB" id="A0A835NAU7"/>
<feature type="region of interest" description="Disordered" evidence="1">
    <location>
        <begin position="1"/>
        <end position="22"/>
    </location>
</feature>
<feature type="compositionally biased region" description="Basic and acidic residues" evidence="1">
    <location>
        <begin position="9"/>
        <end position="18"/>
    </location>
</feature>
<accession>A0A835NAU7</accession>
<evidence type="ECO:0000313" key="3">
    <source>
        <dbReference type="Proteomes" id="UP000657918"/>
    </source>
</evidence>
<dbReference type="PANTHER" id="PTHR33563">
    <property type="match status" value="1"/>
</dbReference>
<dbReference type="PANTHER" id="PTHR33563:SF9">
    <property type="entry name" value="USPA DOMAIN-CONTAINING PROTEIN"/>
    <property type="match status" value="1"/>
</dbReference>
<dbReference type="GO" id="GO:0003856">
    <property type="term" value="F:3-dehydroquinate synthase activity"/>
    <property type="evidence" value="ECO:0007669"/>
    <property type="project" value="InterPro"/>
</dbReference>
<feature type="region of interest" description="Disordered" evidence="1">
    <location>
        <begin position="205"/>
        <end position="224"/>
    </location>
</feature>
<gene>
    <name evidence="2" type="ORF">SADUNF_Sadunf01G0116000</name>
</gene>